<dbReference type="Gene3D" id="3.90.1150.200">
    <property type="match status" value="1"/>
</dbReference>
<dbReference type="SUPFAM" id="SSF159888">
    <property type="entry name" value="YdhG-like"/>
    <property type="match status" value="1"/>
</dbReference>
<evidence type="ECO:0000313" key="2">
    <source>
        <dbReference type="EMBL" id="QED26705.1"/>
    </source>
</evidence>
<protein>
    <recommendedName>
        <fullName evidence="1">YdhG-like domain-containing protein</fullName>
    </recommendedName>
</protein>
<accession>A0A5B8XMC1</accession>
<dbReference type="EMBL" id="CP042467">
    <property type="protein sequence ID" value="QED26705.1"/>
    <property type="molecule type" value="Genomic_DNA"/>
</dbReference>
<dbReference type="Pfam" id="PF08818">
    <property type="entry name" value="DUF1801"/>
    <property type="match status" value="1"/>
</dbReference>
<sequence>MNNTSVESYLAEGCGRCEHYQTPQCKVHLWTEELLALREILRSTSLDETMKWGSPCYTFDGKNVAMMGSFRDYCSISFFKGVLLEDPEGLLEAPGPNSRHARLLKFRSLEDVERLASQALNFLNQAVEIQKKGLKVDAAEVEPLPDELEARLLSEDGLWEAYEALTPGRQRSFILHVSSAKNPETRVRRAEKCVPKIWAGKGFNEY</sequence>
<dbReference type="RefSeq" id="WP_146958371.1">
    <property type="nucleotide sequence ID" value="NZ_CP042467.1"/>
</dbReference>
<evidence type="ECO:0000313" key="3">
    <source>
        <dbReference type="Proteomes" id="UP000321595"/>
    </source>
</evidence>
<proteinExistence type="predicted"/>
<dbReference type="Proteomes" id="UP000321595">
    <property type="component" value="Chromosome"/>
</dbReference>
<name>A0A5B8XMC1_9DELT</name>
<reference evidence="2 3" key="1">
    <citation type="submission" date="2019-08" db="EMBL/GenBank/DDBJ databases">
        <authorList>
            <person name="Liang Q."/>
        </authorList>
    </citation>
    <scope>NUCLEOTIDE SEQUENCE [LARGE SCALE GENOMIC DNA]</scope>
    <source>
        <strain evidence="2 3">V1718</strain>
    </source>
</reference>
<evidence type="ECO:0000259" key="1">
    <source>
        <dbReference type="Pfam" id="PF08818"/>
    </source>
</evidence>
<feature type="domain" description="YdhG-like" evidence="1">
    <location>
        <begin position="30"/>
        <end position="114"/>
    </location>
</feature>
<dbReference type="KEGG" id="bbae:FRD01_05475"/>
<dbReference type="InterPro" id="IPR014922">
    <property type="entry name" value="YdhG-like"/>
</dbReference>
<dbReference type="Pfam" id="PF13376">
    <property type="entry name" value="OmdA"/>
    <property type="match status" value="1"/>
</dbReference>
<dbReference type="InterPro" id="IPR016786">
    <property type="entry name" value="YdeI_bac"/>
</dbReference>
<dbReference type="OrthoDB" id="214150at2"/>
<gene>
    <name evidence="2" type="ORF">FRD01_05475</name>
</gene>
<dbReference type="PIRSF" id="PIRSF021308">
    <property type="entry name" value="UCP021308"/>
    <property type="match status" value="1"/>
</dbReference>
<dbReference type="AlphaFoldDB" id="A0A5B8XMC1"/>
<organism evidence="2 3">
    <name type="scientific">Microvenator marinus</name>
    <dbReference type="NCBI Taxonomy" id="2600177"/>
    <lineage>
        <taxon>Bacteria</taxon>
        <taxon>Deltaproteobacteria</taxon>
        <taxon>Bradymonadales</taxon>
        <taxon>Microvenatoraceae</taxon>
        <taxon>Microvenator</taxon>
    </lineage>
</organism>
<keyword evidence="3" id="KW-1185">Reference proteome</keyword>